<dbReference type="EMBL" id="JAOYFB010000004">
    <property type="protein sequence ID" value="KAK4013608.1"/>
    <property type="molecule type" value="Genomic_DNA"/>
</dbReference>
<sequence>MVSIEFEKTFELYEIFVLPVYDAEGGVELRHSSLPQFLAVAGDQQTFIELTEEEVRSCKDNSGSVCPLARAIERKSAKKMCCITLFLQDTEQQKLECEQVFVKWKGSEALYLGQRQ</sequence>
<dbReference type="Proteomes" id="UP001234178">
    <property type="component" value="Unassembled WGS sequence"/>
</dbReference>
<keyword evidence="2" id="KW-1185">Reference proteome</keyword>
<evidence type="ECO:0000313" key="1">
    <source>
        <dbReference type="EMBL" id="KAK4013608.1"/>
    </source>
</evidence>
<name>A0ABQ9ZL49_9CRUS</name>
<accession>A0ABQ9ZL49</accession>
<proteinExistence type="predicted"/>
<organism evidence="1 2">
    <name type="scientific">Daphnia magna</name>
    <dbReference type="NCBI Taxonomy" id="35525"/>
    <lineage>
        <taxon>Eukaryota</taxon>
        <taxon>Metazoa</taxon>
        <taxon>Ecdysozoa</taxon>
        <taxon>Arthropoda</taxon>
        <taxon>Crustacea</taxon>
        <taxon>Branchiopoda</taxon>
        <taxon>Diplostraca</taxon>
        <taxon>Cladocera</taxon>
        <taxon>Anomopoda</taxon>
        <taxon>Daphniidae</taxon>
        <taxon>Daphnia</taxon>
    </lineage>
</organism>
<gene>
    <name evidence="1" type="ORF">OUZ56_026161</name>
</gene>
<comment type="caution">
    <text evidence="1">The sequence shown here is derived from an EMBL/GenBank/DDBJ whole genome shotgun (WGS) entry which is preliminary data.</text>
</comment>
<evidence type="ECO:0000313" key="2">
    <source>
        <dbReference type="Proteomes" id="UP001234178"/>
    </source>
</evidence>
<reference evidence="1 2" key="1">
    <citation type="journal article" date="2023" name="Nucleic Acids Res.">
        <title>The hologenome of Daphnia magna reveals possible DNA methylation and microbiome-mediated evolution of the host genome.</title>
        <authorList>
            <person name="Chaturvedi A."/>
            <person name="Li X."/>
            <person name="Dhandapani V."/>
            <person name="Marshall H."/>
            <person name="Kissane S."/>
            <person name="Cuenca-Cambronero M."/>
            <person name="Asole G."/>
            <person name="Calvet F."/>
            <person name="Ruiz-Romero M."/>
            <person name="Marangio P."/>
            <person name="Guigo R."/>
            <person name="Rago D."/>
            <person name="Mirbahai L."/>
            <person name="Eastwood N."/>
            <person name="Colbourne J.K."/>
            <person name="Zhou J."/>
            <person name="Mallon E."/>
            <person name="Orsini L."/>
        </authorList>
    </citation>
    <scope>NUCLEOTIDE SEQUENCE [LARGE SCALE GENOMIC DNA]</scope>
    <source>
        <strain evidence="1">LRV0_1</strain>
    </source>
</reference>
<protein>
    <submittedName>
        <fullName evidence="1">Uncharacterized protein</fullName>
    </submittedName>
</protein>